<feature type="binding site" evidence="16">
    <location>
        <position position="74"/>
    </location>
    <ligand>
        <name>S-adenosyl-L-methionine</name>
        <dbReference type="ChEBI" id="CHEBI:59789"/>
        <label>1</label>
    </ligand>
</feature>
<dbReference type="InterPro" id="IPR058240">
    <property type="entry name" value="rSAM_sf"/>
</dbReference>
<evidence type="ECO:0000256" key="13">
    <source>
        <dbReference type="ARBA" id="ARBA00024295"/>
    </source>
</evidence>
<feature type="binding site" evidence="16">
    <location>
        <position position="348"/>
    </location>
    <ligand>
        <name>S-adenosyl-L-methionine</name>
        <dbReference type="ChEBI" id="CHEBI:59789"/>
        <label>1</label>
    </ligand>
</feature>
<evidence type="ECO:0000313" key="19">
    <source>
        <dbReference type="EMBL" id="AVJ27328.1"/>
    </source>
</evidence>
<dbReference type="Gene3D" id="1.10.10.920">
    <property type="match status" value="1"/>
</dbReference>
<dbReference type="InterPro" id="IPR004558">
    <property type="entry name" value="Coprogen_oxidase_HemN"/>
</dbReference>
<feature type="binding site" evidence="16">
    <location>
        <position position="228"/>
    </location>
    <ligand>
        <name>S-adenosyl-L-methionine</name>
        <dbReference type="ChEBI" id="CHEBI:59789"/>
        <label>2</label>
    </ligand>
</feature>
<dbReference type="PIRSF" id="PIRSF000167">
    <property type="entry name" value="HemN"/>
    <property type="match status" value="1"/>
</dbReference>
<feature type="binding site" evidence="16">
    <location>
        <begin position="86"/>
        <end position="88"/>
    </location>
    <ligand>
        <name>S-adenosyl-L-methionine</name>
        <dbReference type="ChEBI" id="CHEBI:59789"/>
        <label>2</label>
    </ligand>
</feature>
<comment type="similarity">
    <text evidence="3 15">Belongs to the anaerobic coproporphyrinogen-III oxidase family.</text>
</comment>
<keyword evidence="6 15" id="KW-0963">Cytoplasm</keyword>
<evidence type="ECO:0000256" key="12">
    <source>
        <dbReference type="ARBA" id="ARBA00023244"/>
    </source>
</evidence>
<protein>
    <recommendedName>
        <fullName evidence="15">Coproporphyrinogen-III oxidase</fullName>
        <ecNumber evidence="15">1.3.98.3</ecNumber>
    </recommendedName>
</protein>
<evidence type="ECO:0000256" key="8">
    <source>
        <dbReference type="ARBA" id="ARBA00022723"/>
    </source>
</evidence>
<keyword evidence="10 15" id="KW-0408">Iron</keyword>
<evidence type="ECO:0000256" key="3">
    <source>
        <dbReference type="ARBA" id="ARBA00005493"/>
    </source>
</evidence>
<evidence type="ECO:0000256" key="6">
    <source>
        <dbReference type="ARBA" id="ARBA00022490"/>
    </source>
</evidence>
<evidence type="ECO:0000256" key="15">
    <source>
        <dbReference type="PIRNR" id="PIRNR000167"/>
    </source>
</evidence>
<dbReference type="PANTHER" id="PTHR13932:SF6">
    <property type="entry name" value="OXYGEN-INDEPENDENT COPROPORPHYRINOGEN III OXIDASE"/>
    <property type="match status" value="1"/>
</dbReference>
<feature type="domain" description="Radical SAM core" evidence="18">
    <location>
        <begin position="65"/>
        <end position="297"/>
    </location>
</feature>
<evidence type="ECO:0000256" key="11">
    <source>
        <dbReference type="ARBA" id="ARBA00023014"/>
    </source>
</evidence>
<dbReference type="InterPro" id="IPR010723">
    <property type="entry name" value="HemN_C"/>
</dbReference>
<dbReference type="CDD" id="cd01335">
    <property type="entry name" value="Radical_SAM"/>
    <property type="match status" value="1"/>
</dbReference>
<comment type="catalytic activity">
    <reaction evidence="14 15">
        <text>coproporphyrinogen III + 2 S-adenosyl-L-methionine = protoporphyrinogen IX + 2 5'-deoxyadenosine + 2 L-methionine + 2 CO2</text>
        <dbReference type="Rhea" id="RHEA:15425"/>
        <dbReference type="ChEBI" id="CHEBI:16526"/>
        <dbReference type="ChEBI" id="CHEBI:17319"/>
        <dbReference type="ChEBI" id="CHEBI:57307"/>
        <dbReference type="ChEBI" id="CHEBI:57309"/>
        <dbReference type="ChEBI" id="CHEBI:57844"/>
        <dbReference type="ChEBI" id="CHEBI:59789"/>
        <dbReference type="EC" id="1.3.98.3"/>
    </reaction>
</comment>
<dbReference type="Proteomes" id="UP000239477">
    <property type="component" value="Chromosome"/>
</dbReference>
<keyword evidence="5 15" id="KW-0004">4Fe-4S</keyword>
<feature type="binding site" evidence="16">
    <location>
        <position position="203"/>
    </location>
    <ligand>
        <name>S-adenosyl-L-methionine</name>
        <dbReference type="ChEBI" id="CHEBI:59789"/>
        <label>2</label>
    </ligand>
</feature>
<dbReference type="NCBIfam" id="TIGR00538">
    <property type="entry name" value="hemN"/>
    <property type="match status" value="1"/>
</dbReference>
<gene>
    <name evidence="19" type="primary">hemN</name>
    <name evidence="19" type="ORF">CLM73_09510</name>
</gene>
<evidence type="ECO:0000256" key="9">
    <source>
        <dbReference type="ARBA" id="ARBA00023002"/>
    </source>
</evidence>
<comment type="pathway">
    <text evidence="2 15">Porphyrin-containing compound metabolism; protoporphyrin-IX biosynthesis; protoporphyrinogen-IX from coproporphyrinogen-III (AdoMet route): step 1/1.</text>
</comment>
<feature type="binding site" evidence="17">
    <location>
        <position position="87"/>
    </location>
    <ligand>
        <name>[4Fe-4S] cluster</name>
        <dbReference type="ChEBI" id="CHEBI:49883"/>
        <note>4Fe-4S-S-AdoMet</note>
    </ligand>
</feature>
<evidence type="ECO:0000256" key="5">
    <source>
        <dbReference type="ARBA" id="ARBA00022485"/>
    </source>
</evidence>
<evidence type="ECO:0000256" key="14">
    <source>
        <dbReference type="ARBA" id="ARBA00048321"/>
    </source>
</evidence>
<dbReference type="InterPro" id="IPR034505">
    <property type="entry name" value="Coproporphyrinogen-III_oxidase"/>
</dbReference>
<dbReference type="SFLD" id="SFLDG01065">
    <property type="entry name" value="anaerobic_coproporphyrinogen-I"/>
    <property type="match status" value="1"/>
</dbReference>
<dbReference type="InterPro" id="IPR006638">
    <property type="entry name" value="Elp3/MiaA/NifB-like_rSAM"/>
</dbReference>
<organism evidence="19 20">
    <name type="scientific">Achromobacter spanius</name>
    <dbReference type="NCBI Taxonomy" id="217203"/>
    <lineage>
        <taxon>Bacteria</taxon>
        <taxon>Pseudomonadati</taxon>
        <taxon>Pseudomonadota</taxon>
        <taxon>Betaproteobacteria</taxon>
        <taxon>Burkholderiales</taxon>
        <taxon>Alcaligenaceae</taxon>
        <taxon>Achromobacter</taxon>
    </lineage>
</organism>
<dbReference type="Pfam" id="PF04055">
    <property type="entry name" value="Radical_SAM"/>
    <property type="match status" value="1"/>
</dbReference>
<feature type="binding site" evidence="16">
    <location>
        <position position="191"/>
    </location>
    <ligand>
        <name>S-adenosyl-L-methionine</name>
        <dbReference type="ChEBI" id="CHEBI:59789"/>
        <label>2</label>
    </ligand>
</feature>
<evidence type="ECO:0000256" key="7">
    <source>
        <dbReference type="ARBA" id="ARBA00022691"/>
    </source>
</evidence>
<evidence type="ECO:0000256" key="2">
    <source>
        <dbReference type="ARBA" id="ARBA00004785"/>
    </source>
</evidence>
<dbReference type="Pfam" id="PF06969">
    <property type="entry name" value="HemN_C"/>
    <property type="match status" value="1"/>
</dbReference>
<dbReference type="GO" id="GO:0051989">
    <property type="term" value="F:coproporphyrinogen dehydrogenase activity"/>
    <property type="evidence" value="ECO:0007669"/>
    <property type="project" value="UniProtKB-EC"/>
</dbReference>
<evidence type="ECO:0000256" key="16">
    <source>
        <dbReference type="PIRSR" id="PIRSR000167-1"/>
    </source>
</evidence>
<keyword evidence="12 15" id="KW-0627">Porphyrin biosynthesis</keyword>
<comment type="cofactor">
    <cofactor evidence="15 17">
        <name>[4Fe-4S] cluster</name>
        <dbReference type="ChEBI" id="CHEBI:49883"/>
    </cofactor>
    <text evidence="15 17">Binds 1 [4Fe-4S] cluster. The cluster is coordinated with 3 cysteines and an exchangeable S-adenosyl-L-methionine.</text>
</comment>
<dbReference type="GO" id="GO:0046872">
    <property type="term" value="F:metal ion binding"/>
    <property type="evidence" value="ECO:0007669"/>
    <property type="project" value="UniProtKB-KW"/>
</dbReference>
<keyword evidence="9 15" id="KW-0560">Oxidoreductase</keyword>
<dbReference type="InterPro" id="IPR007197">
    <property type="entry name" value="rSAM"/>
</dbReference>
<dbReference type="OrthoDB" id="9808022at2"/>
<evidence type="ECO:0000256" key="17">
    <source>
        <dbReference type="PIRSR" id="PIRSR000167-2"/>
    </source>
</evidence>
<dbReference type="SFLD" id="SFLDS00029">
    <property type="entry name" value="Radical_SAM"/>
    <property type="match status" value="1"/>
</dbReference>
<comment type="subcellular location">
    <subcellularLocation>
        <location evidence="1 15">Cytoplasm</location>
    </subcellularLocation>
</comment>
<evidence type="ECO:0000256" key="1">
    <source>
        <dbReference type="ARBA" id="ARBA00004496"/>
    </source>
</evidence>
<dbReference type="InterPro" id="IPR023404">
    <property type="entry name" value="rSAM_horseshoe"/>
</dbReference>
<keyword evidence="20" id="KW-1185">Reference proteome</keyword>
<dbReference type="SMART" id="SM00729">
    <property type="entry name" value="Elp3"/>
    <property type="match status" value="1"/>
</dbReference>
<feature type="binding site" evidence="17">
    <location>
        <position position="84"/>
    </location>
    <ligand>
        <name>[4Fe-4S] cluster</name>
        <dbReference type="ChEBI" id="CHEBI:49883"/>
        <note>4Fe-4S-S-AdoMet</note>
    </ligand>
</feature>
<keyword evidence="8 15" id="KW-0479">Metal-binding</keyword>
<accession>A0A2S0I5N9</accession>
<reference evidence="19 20" key="1">
    <citation type="submission" date="2017-09" db="EMBL/GenBank/DDBJ databases">
        <title>Genomic, metabolic, and phenotypic characteristics of bacterial isolates from the natural microbiome of the model nematode Caenorhabditis elegans.</title>
        <authorList>
            <person name="Zimmermann J."/>
            <person name="Obeng N."/>
            <person name="Yang W."/>
            <person name="Obeng O."/>
            <person name="Kissoyan K."/>
            <person name="Pees B."/>
            <person name="Dirksen P."/>
            <person name="Hoppner M."/>
            <person name="Franke A."/>
            <person name="Rosenstiel P."/>
            <person name="Leippe M."/>
            <person name="Dierking K."/>
            <person name="Kaleta C."/>
            <person name="Schulenburg H."/>
        </authorList>
    </citation>
    <scope>NUCLEOTIDE SEQUENCE [LARGE SCALE GENOMIC DNA]</scope>
    <source>
        <strain evidence="19 20">MYb73</strain>
    </source>
</reference>
<dbReference type="GO" id="GO:0006782">
    <property type="term" value="P:protoporphyrinogen IX biosynthetic process"/>
    <property type="evidence" value="ECO:0007669"/>
    <property type="project" value="UniProtKB-UniPathway"/>
</dbReference>
<feature type="binding site" evidence="16">
    <location>
        <position position="131"/>
    </location>
    <ligand>
        <name>S-adenosyl-L-methionine</name>
        <dbReference type="ChEBI" id="CHEBI:59789"/>
        <label>1</label>
    </ligand>
</feature>
<dbReference type="Gene3D" id="3.80.30.20">
    <property type="entry name" value="tm_1862 like domain"/>
    <property type="match status" value="1"/>
</dbReference>
<dbReference type="GO" id="GO:0004109">
    <property type="term" value="F:coproporphyrinogen oxidase activity"/>
    <property type="evidence" value="ECO:0007669"/>
    <property type="project" value="InterPro"/>
</dbReference>
<dbReference type="GO" id="GO:0005737">
    <property type="term" value="C:cytoplasm"/>
    <property type="evidence" value="ECO:0007669"/>
    <property type="project" value="UniProtKB-SubCell"/>
</dbReference>
<evidence type="ECO:0000256" key="10">
    <source>
        <dbReference type="ARBA" id="ARBA00023004"/>
    </source>
</evidence>
<dbReference type="EMBL" id="CP023270">
    <property type="protein sequence ID" value="AVJ27328.1"/>
    <property type="molecule type" value="Genomic_DNA"/>
</dbReference>
<dbReference type="PROSITE" id="PS51918">
    <property type="entry name" value="RADICAL_SAM"/>
    <property type="match status" value="1"/>
</dbReference>
<keyword evidence="11 15" id="KW-0411">Iron-sulfur</keyword>
<dbReference type="SUPFAM" id="SSF102114">
    <property type="entry name" value="Radical SAM enzymes"/>
    <property type="match status" value="1"/>
</dbReference>
<feature type="binding site" evidence="17">
    <location>
        <position position="80"/>
    </location>
    <ligand>
        <name>[4Fe-4S] cluster</name>
        <dbReference type="ChEBI" id="CHEBI:49883"/>
        <note>4Fe-4S-S-AdoMet</note>
    </ligand>
</feature>
<sequence>MQAALRPQSSESPAPATAEPFFPPQLLARLDKNGPRYTSYPTADRYHGSFGEQDYRLALQQRRATSPAEPLSLYVHIPFCESVCYYCACNKVVTRHHDRAARYLDALSSEIALHVQELGPGVPVSQLHFGGGTPTFLSNEELARLMGDLRGAFRFEPDAEISVEVDPRTATPERLAFLQQLGFNRLSFGVQDFDERVQVAVHRVQSYEDVAALMHSARALGYASVNVDLIYGLPLQTTESFARTIEQVISLRPDRIALYAYAHLPERFKPQRRIQEADLPDRATRVGLLSSAIQGFLGQGYTYIGMDHFALNTDALAIAKQRGELHRNFQGYSTQPDRDLVALGVSAIGRIGDTYSQNAKILDEYYAAIESGKFAVERGLALSPDDLVRREVIMDIMCQGRVDFARIEAKHGLQFGDYFSRELSQVASLAELGLVNLHLGELRVTGLGWYFVRAVAMAFDKYLRSAIPTATYSRII</sequence>
<dbReference type="AlphaFoldDB" id="A0A2S0I5N9"/>
<evidence type="ECO:0000259" key="18">
    <source>
        <dbReference type="PROSITE" id="PS51918"/>
    </source>
</evidence>
<keyword evidence="7 15" id="KW-0949">S-adenosyl-L-methionine</keyword>
<evidence type="ECO:0000313" key="20">
    <source>
        <dbReference type="Proteomes" id="UP000239477"/>
    </source>
</evidence>
<feature type="binding site" evidence="16">
    <location>
        <position position="164"/>
    </location>
    <ligand>
        <name>S-adenosyl-L-methionine</name>
        <dbReference type="ChEBI" id="CHEBI:59789"/>
        <label>1</label>
    </ligand>
</feature>
<feature type="binding site" evidence="16">
    <location>
        <begin position="132"/>
        <end position="133"/>
    </location>
    <ligand>
        <name>S-adenosyl-L-methionine</name>
        <dbReference type="ChEBI" id="CHEBI:59789"/>
        <label>2</label>
    </ligand>
</feature>
<comment type="subunit">
    <text evidence="4">Monomer.</text>
</comment>
<name>A0A2S0I5N9_9BURK</name>
<dbReference type="GO" id="GO:0051539">
    <property type="term" value="F:4 iron, 4 sulfur cluster binding"/>
    <property type="evidence" value="ECO:0007669"/>
    <property type="project" value="UniProtKB-KW"/>
</dbReference>
<dbReference type="EC" id="1.3.98.3" evidence="15"/>
<dbReference type="PANTHER" id="PTHR13932">
    <property type="entry name" value="COPROPORPHYRINIGEN III OXIDASE"/>
    <property type="match status" value="1"/>
</dbReference>
<feature type="binding site" evidence="16">
    <location>
        <position position="262"/>
    </location>
    <ligand>
        <name>S-adenosyl-L-methionine</name>
        <dbReference type="ChEBI" id="CHEBI:59789"/>
        <label>2</label>
    </ligand>
</feature>
<dbReference type="SFLD" id="SFLDG01082">
    <property type="entry name" value="B12-binding_domain_containing"/>
    <property type="match status" value="1"/>
</dbReference>
<dbReference type="RefSeq" id="WP_105238224.1">
    <property type="nucleotide sequence ID" value="NZ_CP023270.1"/>
</dbReference>
<evidence type="ECO:0000256" key="4">
    <source>
        <dbReference type="ARBA" id="ARBA00011245"/>
    </source>
</evidence>
<comment type="function">
    <text evidence="13">Involved in the heme biosynthesis. Catalyzes the anaerobic oxidative decarboxylation of propionate groups of rings A and B of coproporphyrinogen III to yield the vinyl groups in protoporphyrinogen IX.</text>
</comment>
<dbReference type="UniPathway" id="UPA00251">
    <property type="reaction ID" value="UER00323"/>
</dbReference>
<proteinExistence type="inferred from homology"/>